<dbReference type="STRING" id="151549.A0A4C2A5U1"/>
<protein>
    <submittedName>
        <fullName evidence="3">General transcription factor II-I repeat domain-containing protein 2B</fullName>
    </submittedName>
</protein>
<evidence type="ECO:0000313" key="3">
    <source>
        <dbReference type="EMBL" id="GBP94355.1"/>
    </source>
</evidence>
<accession>A0A4C2A5U1</accession>
<comment type="caution">
    <text evidence="3">The sequence shown here is derived from an EMBL/GenBank/DDBJ whole genome shotgun (WGS) entry which is preliminary data.</text>
</comment>
<feature type="region of interest" description="Disordered" evidence="2">
    <location>
        <begin position="1"/>
        <end position="51"/>
    </location>
</feature>
<keyword evidence="4" id="KW-1185">Reference proteome</keyword>
<dbReference type="PANTHER" id="PTHR45913">
    <property type="entry name" value="EPM2A-INTERACTING PROTEIN 1"/>
    <property type="match status" value="1"/>
</dbReference>
<reference evidence="3 4" key="1">
    <citation type="journal article" date="2019" name="Commun. Biol.">
        <title>The bagworm genome reveals a unique fibroin gene that provides high tensile strength.</title>
        <authorList>
            <person name="Kono N."/>
            <person name="Nakamura H."/>
            <person name="Ohtoshi R."/>
            <person name="Tomita M."/>
            <person name="Numata K."/>
            <person name="Arakawa K."/>
        </authorList>
    </citation>
    <scope>NUCLEOTIDE SEQUENCE [LARGE SCALE GENOMIC DNA]</scope>
</reference>
<gene>
    <name evidence="3" type="primary">GTF2IRD2B</name>
    <name evidence="3" type="ORF">EVAR_91635_1</name>
</gene>
<dbReference type="AlphaFoldDB" id="A0A4C2A5U1"/>
<sequence length="273" mass="31223">MSAPETTKLASSRPPFTPAGRSPRANRPASRAPRAHSTKTDTSLHKNRAAAAVTPARRVIGGQQDFLEISWKPIALSAAAAAAASYSARTSTRRGRELAAHAAPRWAYHRQFEVFMDEIPAEYNDVTYYCEVRWLSKGKILKRCYELRNEIADFMQIKNPLSEMSDPKWIRDLALLIDLTGYLNDLNLKLQKQEQLVNNLYSHLKAFQNKIRSWEAQMLSGNSYNFTTRSAYENIAYAQYAEELKILSEQFSNRFSDFKTRKTVSLYMLLQQK</sequence>
<evidence type="ECO:0000313" key="4">
    <source>
        <dbReference type="Proteomes" id="UP000299102"/>
    </source>
</evidence>
<proteinExistence type="predicted"/>
<feature type="compositionally biased region" description="Polar residues" evidence="2">
    <location>
        <begin position="1"/>
        <end position="10"/>
    </location>
</feature>
<dbReference type="Proteomes" id="UP000299102">
    <property type="component" value="Unassembled WGS sequence"/>
</dbReference>
<organism evidence="3 4">
    <name type="scientific">Eumeta variegata</name>
    <name type="common">Bagworm moth</name>
    <name type="synonym">Eumeta japonica</name>
    <dbReference type="NCBI Taxonomy" id="151549"/>
    <lineage>
        <taxon>Eukaryota</taxon>
        <taxon>Metazoa</taxon>
        <taxon>Ecdysozoa</taxon>
        <taxon>Arthropoda</taxon>
        <taxon>Hexapoda</taxon>
        <taxon>Insecta</taxon>
        <taxon>Pterygota</taxon>
        <taxon>Neoptera</taxon>
        <taxon>Endopterygota</taxon>
        <taxon>Lepidoptera</taxon>
        <taxon>Glossata</taxon>
        <taxon>Ditrysia</taxon>
        <taxon>Tineoidea</taxon>
        <taxon>Psychidae</taxon>
        <taxon>Oiketicinae</taxon>
        <taxon>Eumeta</taxon>
    </lineage>
</organism>
<dbReference type="OrthoDB" id="7457311at2759"/>
<name>A0A4C2A5U1_EUMVA</name>
<dbReference type="EMBL" id="BGZK01002494">
    <property type="protein sequence ID" value="GBP94355.1"/>
    <property type="molecule type" value="Genomic_DNA"/>
</dbReference>
<feature type="compositionally biased region" description="Low complexity" evidence="2">
    <location>
        <begin position="18"/>
        <end position="32"/>
    </location>
</feature>
<feature type="coiled-coil region" evidence="1">
    <location>
        <begin position="183"/>
        <end position="217"/>
    </location>
</feature>
<dbReference type="PANTHER" id="PTHR45913:SF5">
    <property type="entry name" value="GENERAL TRANSCRIPTION FACTOR II-I REPEAT DOMAIN-CONTAINING PROTEIN 2A-LIKE PROTEIN"/>
    <property type="match status" value="1"/>
</dbReference>
<evidence type="ECO:0000256" key="1">
    <source>
        <dbReference type="SAM" id="Coils"/>
    </source>
</evidence>
<keyword evidence="1" id="KW-0175">Coiled coil</keyword>
<evidence type="ECO:0000256" key="2">
    <source>
        <dbReference type="SAM" id="MobiDB-lite"/>
    </source>
</evidence>